<comment type="caution">
    <text evidence="2">The sequence shown here is derived from an EMBL/GenBank/DDBJ whole genome shotgun (WGS) entry which is preliminary data.</text>
</comment>
<keyword evidence="1" id="KW-0472">Membrane</keyword>
<keyword evidence="3" id="KW-1185">Reference proteome</keyword>
<evidence type="ECO:0000313" key="2">
    <source>
        <dbReference type="EMBL" id="ETO16345.1"/>
    </source>
</evidence>
<evidence type="ECO:0000256" key="1">
    <source>
        <dbReference type="SAM" id="Phobius"/>
    </source>
</evidence>
<name>X6MTB4_RETFI</name>
<accession>X6MTB4</accession>
<protein>
    <submittedName>
        <fullName evidence="2">Uncharacterized protein</fullName>
    </submittedName>
</protein>
<dbReference type="EMBL" id="ASPP01018342">
    <property type="protein sequence ID" value="ETO16345.1"/>
    <property type="molecule type" value="Genomic_DNA"/>
</dbReference>
<feature type="transmembrane region" description="Helical" evidence="1">
    <location>
        <begin position="170"/>
        <end position="188"/>
    </location>
</feature>
<proteinExistence type="predicted"/>
<organism evidence="2 3">
    <name type="scientific">Reticulomyxa filosa</name>
    <dbReference type="NCBI Taxonomy" id="46433"/>
    <lineage>
        <taxon>Eukaryota</taxon>
        <taxon>Sar</taxon>
        <taxon>Rhizaria</taxon>
        <taxon>Retaria</taxon>
        <taxon>Foraminifera</taxon>
        <taxon>Monothalamids</taxon>
        <taxon>Reticulomyxidae</taxon>
        <taxon>Reticulomyxa</taxon>
    </lineage>
</organism>
<dbReference type="Proteomes" id="UP000023152">
    <property type="component" value="Unassembled WGS sequence"/>
</dbReference>
<sequence>MLQPAEMVKPYLSHVTSYLIADTQLKPPKQSTDANLEFKKVFGKLPITVRERRVKKALRRKMKMHPGLRKRVQNARKFNLEHPKKRDENDKMKKKPSVINPFRSQDVFKKATLAQTEERENNERLKVQRVNTWKSILQQRLVKKNKRKPSFQGMKDELNLKNYQKEESKHIFGCYFVFFFFIRLFSIVKF</sequence>
<dbReference type="AlphaFoldDB" id="X6MTB4"/>
<gene>
    <name evidence="2" type="ORF">RFI_21008</name>
</gene>
<keyword evidence="1" id="KW-1133">Transmembrane helix</keyword>
<keyword evidence="1" id="KW-0812">Transmembrane</keyword>
<reference evidence="2 3" key="1">
    <citation type="journal article" date="2013" name="Curr. Biol.">
        <title>The Genome of the Foraminiferan Reticulomyxa filosa.</title>
        <authorList>
            <person name="Glockner G."/>
            <person name="Hulsmann N."/>
            <person name="Schleicher M."/>
            <person name="Noegel A.A."/>
            <person name="Eichinger L."/>
            <person name="Gallinger C."/>
            <person name="Pawlowski J."/>
            <person name="Sierra R."/>
            <person name="Euteneuer U."/>
            <person name="Pillet L."/>
            <person name="Moustafa A."/>
            <person name="Platzer M."/>
            <person name="Groth M."/>
            <person name="Szafranski K."/>
            <person name="Schliwa M."/>
        </authorList>
    </citation>
    <scope>NUCLEOTIDE SEQUENCE [LARGE SCALE GENOMIC DNA]</scope>
</reference>
<evidence type="ECO:0000313" key="3">
    <source>
        <dbReference type="Proteomes" id="UP000023152"/>
    </source>
</evidence>